<dbReference type="PRINTS" id="PR00364">
    <property type="entry name" value="DISEASERSIST"/>
</dbReference>
<sequence>MDGAWRDGPWPEPSGRSESGLPAEASSFVGRSRELAELGRALERSRLVTLTGPGGVGKTRLALRAAHERAGLFSGGVRLVELSALRDGALLAETIAEAVGAPSPARVPARLGTGRCLLVLDTCEHLVGACAPLVRDLLRRCPALRVLVTSRQPLDLDGERVLPVRPLPVAARRDGDRGGDGGDGEAVALFAERAAEVVPGFAVTAANRDAVALLCRRLDGIPLAIELAAVRLRSIPLERLLNHLDILFWMLDNGPSELARHQTLRTTVGWSHELCAPLERLLWARLSVFAGGFDLAMAERVCADDRLGRVGVGTLLHGLVDKSIVQRTGPDRYVMLDTLREYGAAWLDAVEDARPLRVRHRDCMIDLAARAGAAWLTGGGLGWVRRLEAERDNLRAALEFCLGAAGEARTGMRLAVALWPVWACGSRFAEARLWLDRVLAAVPAPVPERAAALWQAAHVRTCQGDSPEALPLIAEALKLADRAGDRHGYGRAQRTLGAAATFMGDRDRAAAAFAEARRALEGGPRADLVLLHFLSGFHLARHGAPRRALAECDRALRLLEGVAGECWGRAWALYVRALAHWFLDEIDDCARTLRACVAMFRRVEDPVGLTSALELLGWVCARRRRYEEGAVLLGAASRYPDKVPVPRLGDPALEDLHTRLEAQALAALGRERYGEHHRRGRVLAVDEIVRFACDDLAGP</sequence>
<reference evidence="2 3" key="1">
    <citation type="submission" date="2021-07" db="EMBL/GenBank/DDBJ databases">
        <title>Actinomadura sp. PM05-2 isolated from lichen.</title>
        <authorList>
            <person name="Somphong A."/>
            <person name="Phongsopitanun W."/>
            <person name="Tanasupawat S."/>
            <person name="Peongsungnone V."/>
        </authorList>
    </citation>
    <scope>NUCLEOTIDE SEQUENCE [LARGE SCALE GENOMIC DNA]</scope>
    <source>
        <strain evidence="2 3">PM05-2</strain>
    </source>
</reference>
<organism evidence="2 3">
    <name type="scientific">Actinomadura parmotrematis</name>
    <dbReference type="NCBI Taxonomy" id="2864039"/>
    <lineage>
        <taxon>Bacteria</taxon>
        <taxon>Bacillati</taxon>
        <taxon>Actinomycetota</taxon>
        <taxon>Actinomycetes</taxon>
        <taxon>Streptosporangiales</taxon>
        <taxon>Thermomonosporaceae</taxon>
        <taxon>Actinomadura</taxon>
    </lineage>
</organism>
<gene>
    <name evidence="2" type="ORF">K1Y72_15170</name>
</gene>
<keyword evidence="3" id="KW-1185">Reference proteome</keyword>
<dbReference type="Gene3D" id="3.40.50.300">
    <property type="entry name" value="P-loop containing nucleotide triphosphate hydrolases"/>
    <property type="match status" value="1"/>
</dbReference>
<evidence type="ECO:0000313" key="3">
    <source>
        <dbReference type="Proteomes" id="UP000774570"/>
    </source>
</evidence>
<dbReference type="SUPFAM" id="SSF48452">
    <property type="entry name" value="TPR-like"/>
    <property type="match status" value="2"/>
</dbReference>
<dbReference type="Gene3D" id="1.25.40.10">
    <property type="entry name" value="Tetratricopeptide repeat domain"/>
    <property type="match status" value="2"/>
</dbReference>
<dbReference type="InterPro" id="IPR011990">
    <property type="entry name" value="TPR-like_helical_dom_sf"/>
</dbReference>
<dbReference type="Pfam" id="PF13424">
    <property type="entry name" value="TPR_12"/>
    <property type="match status" value="1"/>
</dbReference>
<dbReference type="PANTHER" id="PTHR47691">
    <property type="entry name" value="REGULATOR-RELATED"/>
    <property type="match status" value="1"/>
</dbReference>
<name>A0ABS7FTM5_9ACTN</name>
<comment type="caution">
    <text evidence="2">The sequence shown here is derived from an EMBL/GenBank/DDBJ whole genome shotgun (WGS) entry which is preliminary data.</text>
</comment>
<dbReference type="InterPro" id="IPR027417">
    <property type="entry name" value="P-loop_NTPase"/>
</dbReference>
<dbReference type="PANTHER" id="PTHR47691:SF3">
    <property type="entry name" value="HTH-TYPE TRANSCRIPTIONAL REGULATOR RV0890C-RELATED"/>
    <property type="match status" value="1"/>
</dbReference>
<evidence type="ECO:0000256" key="1">
    <source>
        <dbReference type="SAM" id="MobiDB-lite"/>
    </source>
</evidence>
<proteinExistence type="predicted"/>
<accession>A0ABS7FTM5</accession>
<dbReference type="EMBL" id="JAIBOA010000008">
    <property type="protein sequence ID" value="MBW8483727.1"/>
    <property type="molecule type" value="Genomic_DNA"/>
</dbReference>
<feature type="region of interest" description="Disordered" evidence="1">
    <location>
        <begin position="1"/>
        <end position="26"/>
    </location>
</feature>
<protein>
    <submittedName>
        <fullName evidence="2">Tetratricopeptide repeat protein</fullName>
    </submittedName>
</protein>
<dbReference type="RefSeq" id="WP_220166940.1">
    <property type="nucleotide sequence ID" value="NZ_JAIBOA010000008.1"/>
</dbReference>
<dbReference type="SUPFAM" id="SSF52540">
    <property type="entry name" value="P-loop containing nucleoside triphosphate hydrolases"/>
    <property type="match status" value="1"/>
</dbReference>
<evidence type="ECO:0000313" key="2">
    <source>
        <dbReference type="EMBL" id="MBW8483727.1"/>
    </source>
</evidence>
<dbReference type="Proteomes" id="UP000774570">
    <property type="component" value="Unassembled WGS sequence"/>
</dbReference>